<dbReference type="AlphaFoldDB" id="A0A9E8SKR4"/>
<gene>
    <name evidence="1" type="ORF">ON006_31605</name>
</gene>
<sequence>MNIIYTVCNRTNLNHALVLADSALRHQPNDTFYLCWVDTLPLNNLPSHIKLLDVAQINIPQFKNMEARYYHFELLPACRPWFALEILKKNPECERITFLAPTVLLTQSMEDVANTGADILLTPNINKPLAPSDILDDKRILNVGMFHSGSWVLKSGPLTIQTLQWWGERTIDRAKFDLCNGMNTDQLWLNYIPVWVPDTIHAQHPGWHYGLHAVLNRNLVSEKDGFTIDNQPLISVDFAGLDHFDPIWSNHAGLLQKSNALKALYSDYKRSLKNLPAYAQTDGVPGYGKPADIKKNRILRNKLADKLKALTVYIDQF</sequence>
<accession>A0A9E8SKR4</accession>
<organism evidence="1 2">
    <name type="scientific">Dyadobacter pollutisoli</name>
    <dbReference type="NCBI Taxonomy" id="2910158"/>
    <lineage>
        <taxon>Bacteria</taxon>
        <taxon>Pseudomonadati</taxon>
        <taxon>Bacteroidota</taxon>
        <taxon>Cytophagia</taxon>
        <taxon>Cytophagales</taxon>
        <taxon>Spirosomataceae</taxon>
        <taxon>Dyadobacter</taxon>
    </lineage>
</organism>
<evidence type="ECO:0000313" key="2">
    <source>
        <dbReference type="Proteomes" id="UP001164653"/>
    </source>
</evidence>
<evidence type="ECO:0000313" key="1">
    <source>
        <dbReference type="EMBL" id="WAC12258.1"/>
    </source>
</evidence>
<dbReference type="RefSeq" id="WP_244821877.1">
    <property type="nucleotide sequence ID" value="NZ_CP112998.1"/>
</dbReference>
<reference evidence="1" key="1">
    <citation type="submission" date="2022-11" db="EMBL/GenBank/DDBJ databases">
        <title>Dyadobacter pollutisoli sp. nov., isolated from plastic dumped soil.</title>
        <authorList>
            <person name="Kim J.M."/>
            <person name="Kim K.R."/>
            <person name="Lee J.K."/>
            <person name="Hao L."/>
            <person name="Jeon C.O."/>
        </authorList>
    </citation>
    <scope>NUCLEOTIDE SEQUENCE</scope>
    <source>
        <strain evidence="1">U1</strain>
    </source>
</reference>
<keyword evidence="2" id="KW-1185">Reference proteome</keyword>
<dbReference type="SUPFAM" id="SSF53448">
    <property type="entry name" value="Nucleotide-diphospho-sugar transferases"/>
    <property type="match status" value="1"/>
</dbReference>
<dbReference type="Proteomes" id="UP001164653">
    <property type="component" value="Chromosome"/>
</dbReference>
<dbReference type="EMBL" id="CP112998">
    <property type="protein sequence ID" value="WAC12258.1"/>
    <property type="molecule type" value="Genomic_DNA"/>
</dbReference>
<dbReference type="InterPro" id="IPR029044">
    <property type="entry name" value="Nucleotide-diphossugar_trans"/>
</dbReference>
<name>A0A9E8SKR4_9BACT</name>
<proteinExistence type="predicted"/>
<protein>
    <submittedName>
        <fullName evidence="1">Uncharacterized protein</fullName>
    </submittedName>
</protein>
<dbReference type="KEGG" id="dpf:ON006_31605"/>